<dbReference type="Gene3D" id="6.10.250.3150">
    <property type="match status" value="1"/>
</dbReference>
<feature type="coiled-coil region" evidence="2">
    <location>
        <begin position="85"/>
        <end position="147"/>
    </location>
</feature>
<dbReference type="InterPro" id="IPR016047">
    <property type="entry name" value="M23ase_b-sheet_dom"/>
</dbReference>
<name>A0ABT1SLW4_9FIRM</name>
<dbReference type="Pfam" id="PF01551">
    <property type="entry name" value="Peptidase_M23"/>
    <property type="match status" value="1"/>
</dbReference>
<feature type="domain" description="Peptidoglycan hydrolase PcsB coiled-coil" evidence="4">
    <location>
        <begin position="141"/>
        <end position="213"/>
    </location>
</feature>
<evidence type="ECO:0000256" key="2">
    <source>
        <dbReference type="SAM" id="Coils"/>
    </source>
</evidence>
<reference evidence="5 6" key="1">
    <citation type="submission" date="2022-06" db="EMBL/GenBank/DDBJ databases">
        <title>Isolation of gut microbiota from human fecal samples.</title>
        <authorList>
            <person name="Pamer E.G."/>
            <person name="Barat B."/>
            <person name="Waligurski E."/>
            <person name="Medina S."/>
            <person name="Paddock L."/>
            <person name="Mostad J."/>
        </authorList>
    </citation>
    <scope>NUCLEOTIDE SEQUENCE [LARGE SCALE GENOMIC DNA]</scope>
    <source>
        <strain evidence="5 6">DFI.6.1</strain>
    </source>
</reference>
<organism evidence="5 6">
    <name type="scientific">Massilicoli timonensis</name>
    <dbReference type="NCBI Taxonomy" id="2015901"/>
    <lineage>
        <taxon>Bacteria</taxon>
        <taxon>Bacillati</taxon>
        <taxon>Bacillota</taxon>
        <taxon>Erysipelotrichia</taxon>
        <taxon>Erysipelotrichales</taxon>
        <taxon>Erysipelotrichaceae</taxon>
        <taxon>Massilicoli</taxon>
    </lineage>
</organism>
<dbReference type="InterPro" id="IPR057309">
    <property type="entry name" value="PcsB_CC"/>
</dbReference>
<dbReference type="Pfam" id="PF24568">
    <property type="entry name" value="CC_PcsB"/>
    <property type="match status" value="1"/>
</dbReference>
<keyword evidence="2" id="KW-0175">Coiled coil</keyword>
<dbReference type="EMBL" id="JANGCH010000008">
    <property type="protein sequence ID" value="MCQ5122003.1"/>
    <property type="molecule type" value="Genomic_DNA"/>
</dbReference>
<dbReference type="PANTHER" id="PTHR21666:SF270">
    <property type="entry name" value="MUREIN HYDROLASE ACTIVATOR ENVC"/>
    <property type="match status" value="1"/>
</dbReference>
<sequence length="465" mass="51195">MKIQARWKGKTHFVKKAGTLAVASALLLLVPGAVEIVQGNSKFEGNEDYWRNYCSQTFSSAADAQECYEFQSYLSQKSSSLNSLNKEIDNKIAALQSDLSVIEQEALSLQEELDGLDAEIASLESDIAALEAQVSALETQIQENTEAIKKKDDDIKARMVNSQSFVNTNGYIDFIMGATDFTDLLERISIMDQITTYENEQIESLNEDIKKLDNDKKEVERQQELVDLQKADIEVKREEIAAKKRYQDKLIEEGHRKEADLYNQILQNEEEMNKIIASIPKITIDDGTLPPSSNGWGRVVSGYRSAGTWAYDDGGFHPGLDIAGAVGSPITAPINGVIGYTRDGYPTYGHLGNAAGYANMIVMVGEVNGRTYGVLVGHLMLNGIAVTPGQIVSQGQTIGYRGSSGNSTGPHTHIEVYDLGTVGINGGLQILQSRGYNFGVYYNASSQCEYKAPVCRLRPEYYVVY</sequence>
<dbReference type="RefSeq" id="WP_102268896.1">
    <property type="nucleotide sequence ID" value="NZ_CANTYB010000009.1"/>
</dbReference>
<dbReference type="Gene3D" id="2.70.70.10">
    <property type="entry name" value="Glucose Permease (Domain IIA)"/>
    <property type="match status" value="1"/>
</dbReference>
<feature type="domain" description="M23ase beta-sheet core" evidence="3">
    <location>
        <begin position="316"/>
        <end position="419"/>
    </location>
</feature>
<protein>
    <submittedName>
        <fullName evidence="5">Peptidoglycan DD-metalloendopeptidase family protein</fullName>
    </submittedName>
</protein>
<dbReference type="SUPFAM" id="SSF51261">
    <property type="entry name" value="Duplicated hybrid motif"/>
    <property type="match status" value="1"/>
</dbReference>
<dbReference type="PANTHER" id="PTHR21666">
    <property type="entry name" value="PEPTIDASE-RELATED"/>
    <property type="match status" value="1"/>
</dbReference>
<accession>A0ABT1SLW4</accession>
<feature type="coiled-coil region" evidence="2">
    <location>
        <begin position="202"/>
        <end position="239"/>
    </location>
</feature>
<dbReference type="Proteomes" id="UP001524435">
    <property type="component" value="Unassembled WGS sequence"/>
</dbReference>
<keyword evidence="1" id="KW-0732">Signal</keyword>
<dbReference type="InterPro" id="IPR050570">
    <property type="entry name" value="Cell_wall_metabolism_enzyme"/>
</dbReference>
<proteinExistence type="predicted"/>
<gene>
    <name evidence="5" type="ORF">NE663_06995</name>
</gene>
<dbReference type="CDD" id="cd12797">
    <property type="entry name" value="M23_peptidase"/>
    <property type="match status" value="1"/>
</dbReference>
<comment type="caution">
    <text evidence="5">The sequence shown here is derived from an EMBL/GenBank/DDBJ whole genome shotgun (WGS) entry which is preliminary data.</text>
</comment>
<evidence type="ECO:0000313" key="6">
    <source>
        <dbReference type="Proteomes" id="UP001524435"/>
    </source>
</evidence>
<keyword evidence="6" id="KW-1185">Reference proteome</keyword>
<evidence type="ECO:0000259" key="4">
    <source>
        <dbReference type="Pfam" id="PF24568"/>
    </source>
</evidence>
<evidence type="ECO:0000313" key="5">
    <source>
        <dbReference type="EMBL" id="MCQ5122003.1"/>
    </source>
</evidence>
<evidence type="ECO:0000259" key="3">
    <source>
        <dbReference type="Pfam" id="PF01551"/>
    </source>
</evidence>
<dbReference type="InterPro" id="IPR011055">
    <property type="entry name" value="Dup_hybrid_motif"/>
</dbReference>
<evidence type="ECO:0000256" key="1">
    <source>
        <dbReference type="ARBA" id="ARBA00022729"/>
    </source>
</evidence>